<keyword evidence="2" id="KW-1185">Reference proteome</keyword>
<dbReference type="AlphaFoldDB" id="A0ABD1Q4Y3"/>
<sequence>MSEGLSKRKIEDVEKDLVVYNRKDFVFKACKRMFTDLEVVEDEKSKKVHHLKKNISSLKKSCKASEARVKERDEDIDNLRSILARAQHNAMESYKASSKY</sequence>
<evidence type="ECO:0000313" key="1">
    <source>
        <dbReference type="EMBL" id="KAL2471252.1"/>
    </source>
</evidence>
<protein>
    <submittedName>
        <fullName evidence="1">Uncharacterized protein</fullName>
    </submittedName>
</protein>
<reference evidence="2" key="1">
    <citation type="submission" date="2024-07" db="EMBL/GenBank/DDBJ databases">
        <title>Two chromosome-level genome assemblies of Korean endemic species Abeliophyllum distichum and Forsythia ovata (Oleaceae).</title>
        <authorList>
            <person name="Jang H."/>
        </authorList>
    </citation>
    <scope>NUCLEOTIDE SEQUENCE [LARGE SCALE GENOMIC DNA]</scope>
</reference>
<gene>
    <name evidence="1" type="ORF">Adt_39388</name>
</gene>
<comment type="caution">
    <text evidence="1">The sequence shown here is derived from an EMBL/GenBank/DDBJ whole genome shotgun (WGS) entry which is preliminary data.</text>
</comment>
<accession>A0ABD1Q4Y3</accession>
<dbReference type="Proteomes" id="UP001604336">
    <property type="component" value="Unassembled WGS sequence"/>
</dbReference>
<dbReference type="EMBL" id="JBFOLK010000012">
    <property type="protein sequence ID" value="KAL2471252.1"/>
    <property type="molecule type" value="Genomic_DNA"/>
</dbReference>
<proteinExistence type="predicted"/>
<organism evidence="1 2">
    <name type="scientific">Abeliophyllum distichum</name>
    <dbReference type="NCBI Taxonomy" id="126358"/>
    <lineage>
        <taxon>Eukaryota</taxon>
        <taxon>Viridiplantae</taxon>
        <taxon>Streptophyta</taxon>
        <taxon>Embryophyta</taxon>
        <taxon>Tracheophyta</taxon>
        <taxon>Spermatophyta</taxon>
        <taxon>Magnoliopsida</taxon>
        <taxon>eudicotyledons</taxon>
        <taxon>Gunneridae</taxon>
        <taxon>Pentapetalae</taxon>
        <taxon>asterids</taxon>
        <taxon>lamiids</taxon>
        <taxon>Lamiales</taxon>
        <taxon>Oleaceae</taxon>
        <taxon>Forsythieae</taxon>
        <taxon>Abeliophyllum</taxon>
    </lineage>
</organism>
<evidence type="ECO:0000313" key="2">
    <source>
        <dbReference type="Proteomes" id="UP001604336"/>
    </source>
</evidence>
<name>A0ABD1Q4Y3_9LAMI</name>